<gene>
    <name evidence="1" type="ORF">BV25DRAFT_1889570</name>
</gene>
<name>A0ACB8STQ4_9AGAM</name>
<protein>
    <submittedName>
        <fullName evidence="1">Uncharacterized protein</fullName>
    </submittedName>
</protein>
<organism evidence="1 2">
    <name type="scientific">Artomyces pyxidatus</name>
    <dbReference type="NCBI Taxonomy" id="48021"/>
    <lineage>
        <taxon>Eukaryota</taxon>
        <taxon>Fungi</taxon>
        <taxon>Dikarya</taxon>
        <taxon>Basidiomycota</taxon>
        <taxon>Agaricomycotina</taxon>
        <taxon>Agaricomycetes</taxon>
        <taxon>Russulales</taxon>
        <taxon>Auriscalpiaceae</taxon>
        <taxon>Artomyces</taxon>
    </lineage>
</organism>
<reference evidence="1" key="2">
    <citation type="journal article" date="2022" name="New Phytol.">
        <title>Evolutionary transition to the ectomycorrhizal habit in the genomes of a hyperdiverse lineage of mushroom-forming fungi.</title>
        <authorList>
            <person name="Looney B."/>
            <person name="Miyauchi S."/>
            <person name="Morin E."/>
            <person name="Drula E."/>
            <person name="Courty P.E."/>
            <person name="Kohler A."/>
            <person name="Kuo A."/>
            <person name="LaButti K."/>
            <person name="Pangilinan J."/>
            <person name="Lipzen A."/>
            <person name="Riley R."/>
            <person name="Andreopoulos W."/>
            <person name="He G."/>
            <person name="Johnson J."/>
            <person name="Nolan M."/>
            <person name="Tritt A."/>
            <person name="Barry K.W."/>
            <person name="Grigoriev I.V."/>
            <person name="Nagy L.G."/>
            <person name="Hibbett D."/>
            <person name="Henrissat B."/>
            <person name="Matheny P.B."/>
            <person name="Labbe J."/>
            <person name="Martin F.M."/>
        </authorList>
    </citation>
    <scope>NUCLEOTIDE SEQUENCE</scope>
    <source>
        <strain evidence="1">HHB10654</strain>
    </source>
</reference>
<proteinExistence type="predicted"/>
<sequence>MLPGPSSTPAVATEPRVDPADNPNRFYCGCSGCRTNGECWVSARTWYRHREVRETEVASGTTDPPDPSHRVPARRVPRPTTQRAPDSAPEIRATQESVERTGNSVQGAATGSGVGGYHPGMSDHRVQEAHNAEDRGLQTPPFAGMDINENVGNQQIEYDVDMQDPDPRPATPPEQREDNAGAAEPRLQPDAPIPDFLAESSRIPLIDTALKFIHALRADPKLEDEDLEDDVLHRLRNPVKEPITLTPDERLSIDLFLADTDGSEKIYHDVREAIIRRHPTDDILSYYLVKKKIRELTGITSIRNDMCPGSCVGYTGPYEDLDTCPDPTCRQSRYDEELLAKGIKKPRRQFTTFPIGPQIQARFRSPEGATEMRHRERQMQGILNELRDTGKIEVLEDVYHGVDFWDSYQQGDILPDDVTLILSMDGAQLYEHKASSCWIYIWILTDLAPDKRYKKKYILPGAIVEGKPKTPDSFLFPGMHHAAALQREGLVIWDGAQKKTFVSRPWIFLAEADAVGAPELHGYVGHHGKQGCRNRCGRVGRRKPGAPHYYAVSLKPDGYQEAGCTHPDYEPSELPEASPAQYEADLKTLQAASGTTDYNARRLATGLSKPSIFLGLSPKHRLPIPNLFPGDIMHLFGLNITDLLVKLWRGTMKCDSDNGDDRATWEWACLVGDVWTMHGANVAAAKVFLPGSFERPPRDPALKMSSGFKCWEFLHWIYGLAPALLHGVLPDAHWRNFCKLAAGVRIVFRRHITDPQIELAHHLLTDFVYEFELLYVQRKVSRIHFLPQCMHAITHSPTESRRIGPLCNSSQFPMERTIGDLGAELRQPSTPFANLTQISLLRCQINGFKASFPEIDPTKVIDPALVRDAGGGYMLLHPRQKRPKDGLDDPPDANRPVSIRRWGRCRLPNRQECRCEWTEVPNKVTRIARNVKFSETPGDPESFHYAEVRFFFQWPINNPTHCLALVSRYGAPDAALLDASSRTVWAARALGDDGLAVIDVTTILENVGMVPYPPVPPHTGPTGLYFAVEKLGVGQMPGHGVEMSTDGQDDEVPEEEAAEEQD</sequence>
<evidence type="ECO:0000313" key="2">
    <source>
        <dbReference type="Proteomes" id="UP000814140"/>
    </source>
</evidence>
<reference evidence="1" key="1">
    <citation type="submission" date="2021-03" db="EMBL/GenBank/DDBJ databases">
        <authorList>
            <consortium name="DOE Joint Genome Institute"/>
            <person name="Ahrendt S."/>
            <person name="Looney B.P."/>
            <person name="Miyauchi S."/>
            <person name="Morin E."/>
            <person name="Drula E."/>
            <person name="Courty P.E."/>
            <person name="Chicoki N."/>
            <person name="Fauchery L."/>
            <person name="Kohler A."/>
            <person name="Kuo A."/>
            <person name="Labutti K."/>
            <person name="Pangilinan J."/>
            <person name="Lipzen A."/>
            <person name="Riley R."/>
            <person name="Andreopoulos W."/>
            <person name="He G."/>
            <person name="Johnson J."/>
            <person name="Barry K.W."/>
            <person name="Grigoriev I.V."/>
            <person name="Nagy L."/>
            <person name="Hibbett D."/>
            <person name="Henrissat B."/>
            <person name="Matheny P.B."/>
            <person name="Labbe J."/>
            <person name="Martin F."/>
        </authorList>
    </citation>
    <scope>NUCLEOTIDE SEQUENCE</scope>
    <source>
        <strain evidence="1">HHB10654</strain>
    </source>
</reference>
<comment type="caution">
    <text evidence="1">The sequence shown here is derived from an EMBL/GenBank/DDBJ whole genome shotgun (WGS) entry which is preliminary data.</text>
</comment>
<evidence type="ECO:0000313" key="1">
    <source>
        <dbReference type="EMBL" id="KAI0059597.1"/>
    </source>
</evidence>
<dbReference type="EMBL" id="MU277225">
    <property type="protein sequence ID" value="KAI0059597.1"/>
    <property type="molecule type" value="Genomic_DNA"/>
</dbReference>
<accession>A0ACB8STQ4</accession>
<dbReference type="Proteomes" id="UP000814140">
    <property type="component" value="Unassembled WGS sequence"/>
</dbReference>
<keyword evidence="2" id="KW-1185">Reference proteome</keyword>